<evidence type="ECO:0000256" key="1">
    <source>
        <dbReference type="PROSITE-ProRule" id="PRU00290"/>
    </source>
</evidence>
<evidence type="ECO:0000256" key="3">
    <source>
        <dbReference type="SAM" id="Phobius"/>
    </source>
</evidence>
<dbReference type="InterPro" id="IPR042855">
    <property type="entry name" value="V_SNARE_CC"/>
</dbReference>
<dbReference type="EMBL" id="GBGD01003518">
    <property type="protein sequence ID" value="JAC85371.1"/>
    <property type="molecule type" value="mRNA"/>
</dbReference>
<keyword evidence="3" id="KW-0812">Transmembrane</keyword>
<dbReference type="InterPro" id="IPR001388">
    <property type="entry name" value="Synaptobrevin-like"/>
</dbReference>
<dbReference type="Gene3D" id="1.20.5.110">
    <property type="match status" value="1"/>
</dbReference>
<proteinExistence type="evidence at transcript level"/>
<keyword evidence="3" id="KW-1133">Transmembrane helix</keyword>
<reference evidence="5" key="1">
    <citation type="journal article" date="2015" name="J. Med. Entomol.">
        <title>A Deep Insight Into the Sialotranscriptome of the Chagas Disease Vector, Panstrongylus megistus (Hemiptera: Heteroptera).</title>
        <authorList>
            <person name="Ribeiro J.M."/>
            <person name="Schwarz A."/>
            <person name="Francischetti I.M."/>
        </authorList>
    </citation>
    <scope>NUCLEOTIDE SEQUENCE</scope>
    <source>
        <tissue evidence="5">Salivary glands</tissue>
    </source>
</reference>
<evidence type="ECO:0000313" key="5">
    <source>
        <dbReference type="EMBL" id="JAC85371.1"/>
    </source>
</evidence>
<dbReference type="AlphaFoldDB" id="A0A069DP05"/>
<protein>
    <submittedName>
        <fullName evidence="5">Putative vesicle-associated membrane protein 2</fullName>
    </submittedName>
</protein>
<dbReference type="PROSITE" id="PS50892">
    <property type="entry name" value="V_SNARE"/>
    <property type="match status" value="1"/>
</dbReference>
<dbReference type="PANTHER" id="PTHR45701">
    <property type="entry name" value="SYNAPTOBREVIN FAMILY MEMBER"/>
    <property type="match status" value="1"/>
</dbReference>
<evidence type="ECO:0000259" key="4">
    <source>
        <dbReference type="PROSITE" id="PS50892"/>
    </source>
</evidence>
<evidence type="ECO:0000256" key="2">
    <source>
        <dbReference type="SAM" id="MobiDB-lite"/>
    </source>
</evidence>
<feature type="compositionally biased region" description="Low complexity" evidence="2">
    <location>
        <begin position="1"/>
        <end position="13"/>
    </location>
</feature>
<feature type="domain" description="V-SNARE coiled-coil homology" evidence="4">
    <location>
        <begin position="18"/>
        <end position="78"/>
    </location>
</feature>
<dbReference type="SUPFAM" id="SSF58038">
    <property type="entry name" value="SNARE fusion complex"/>
    <property type="match status" value="1"/>
</dbReference>
<feature type="region of interest" description="Disordered" evidence="2">
    <location>
        <begin position="1"/>
        <end position="20"/>
    </location>
</feature>
<dbReference type="Pfam" id="PF00957">
    <property type="entry name" value="Synaptobrevin"/>
    <property type="match status" value="1"/>
</dbReference>
<feature type="transmembrane region" description="Helical" evidence="3">
    <location>
        <begin position="82"/>
        <end position="102"/>
    </location>
</feature>
<dbReference type="InterPro" id="IPR016444">
    <property type="entry name" value="Synaptobrevin/VAMP"/>
</dbReference>
<keyword evidence="3" id="KW-0472">Membrane</keyword>
<dbReference type="GO" id="GO:0016192">
    <property type="term" value="P:vesicle-mediated transport"/>
    <property type="evidence" value="ECO:0007669"/>
    <property type="project" value="InterPro"/>
</dbReference>
<organism evidence="5">
    <name type="scientific">Panstrongylus megistus</name>
    <dbReference type="NCBI Taxonomy" id="65343"/>
    <lineage>
        <taxon>Eukaryota</taxon>
        <taxon>Metazoa</taxon>
        <taxon>Ecdysozoa</taxon>
        <taxon>Arthropoda</taxon>
        <taxon>Hexapoda</taxon>
        <taxon>Insecta</taxon>
        <taxon>Pterygota</taxon>
        <taxon>Neoptera</taxon>
        <taxon>Paraneoptera</taxon>
        <taxon>Hemiptera</taxon>
        <taxon>Heteroptera</taxon>
        <taxon>Panheteroptera</taxon>
        <taxon>Cimicomorpha</taxon>
        <taxon>Reduviidae</taxon>
        <taxon>Triatominae</taxon>
        <taxon>Panstrongylus</taxon>
    </lineage>
</organism>
<dbReference type="GO" id="GO:0016020">
    <property type="term" value="C:membrane"/>
    <property type="evidence" value="ECO:0007669"/>
    <property type="project" value="InterPro"/>
</dbReference>
<keyword evidence="1" id="KW-0175">Coiled coil</keyword>
<dbReference type="CDD" id="cd15870">
    <property type="entry name" value="R-SNARE_VAMP2"/>
    <property type="match status" value="1"/>
</dbReference>
<dbReference type="PROSITE" id="PS00417">
    <property type="entry name" value="SYNAPTOBREVIN"/>
    <property type="match status" value="1"/>
</dbReference>
<sequence length="119" mass="13199">MEGTTNTGESSGGKVQKNINETQAHVEEVVGIMRVNIEKVLERDQRLSDLDDRAEALNMSALKFEQQAAKLKRKMWWKNVKYWLVIGGIVGVLLLIIIVWIVSTTGGDDSSSNSGNNQP</sequence>
<accession>A0A069DP05</accession>
<dbReference type="PRINTS" id="PR00219">
    <property type="entry name" value="SYNAPTOBREVN"/>
</dbReference>
<name>A0A069DP05_9HEMI</name>